<dbReference type="EMBL" id="BK014955">
    <property type="protein sequence ID" value="DAD84239.1"/>
    <property type="molecule type" value="Genomic_DNA"/>
</dbReference>
<organism evidence="1">
    <name type="scientific">Podoviridae sp. ctiHu16</name>
    <dbReference type="NCBI Taxonomy" id="2826571"/>
    <lineage>
        <taxon>Viruses</taxon>
        <taxon>Duplodnaviria</taxon>
        <taxon>Heunggongvirae</taxon>
        <taxon>Uroviricota</taxon>
        <taxon>Caudoviricetes</taxon>
    </lineage>
</organism>
<evidence type="ECO:0000313" key="1">
    <source>
        <dbReference type="EMBL" id="DAD84239.1"/>
    </source>
</evidence>
<name>A0A8S5MQ83_9CAUD</name>
<proteinExistence type="predicted"/>
<reference evidence="1" key="1">
    <citation type="journal article" date="2021" name="Proc. Natl. Acad. Sci. U.S.A.">
        <title>A Catalog of Tens of Thousands of Viruses from Human Metagenomes Reveals Hidden Associations with Chronic Diseases.</title>
        <authorList>
            <person name="Tisza M.J."/>
            <person name="Buck C.B."/>
        </authorList>
    </citation>
    <scope>NUCLEOTIDE SEQUENCE</scope>
    <source>
        <strain evidence="1">CtiHu16</strain>
    </source>
</reference>
<accession>A0A8S5MQ83</accession>
<sequence length="60" mass="7079">MVKRGTQQPRIFVSDYGAARILECERPRNRIRSTFTMFATRNEVYSEFVSEVLDNLMKGY</sequence>
<protein>
    <submittedName>
        <fullName evidence="1">Uncharacterized protein</fullName>
    </submittedName>
</protein>